<gene>
    <name evidence="6" type="primary">Pvf3</name>
</gene>
<reference evidence="6" key="2">
    <citation type="submission" date="2025-08" db="UniProtKB">
        <authorList>
            <consortium name="RefSeq"/>
        </authorList>
    </citation>
    <scope>IDENTIFICATION</scope>
</reference>
<dbReference type="Gene3D" id="2.10.90.10">
    <property type="entry name" value="Cystine-knot cytokines"/>
    <property type="match status" value="1"/>
</dbReference>
<feature type="signal peptide" evidence="3">
    <location>
        <begin position="1"/>
        <end position="22"/>
    </location>
</feature>
<keyword evidence="5" id="KW-1185">Reference proteome</keyword>
<protein>
    <submittedName>
        <fullName evidence="6">Involucrin isoform X3</fullName>
    </submittedName>
</protein>
<proteinExistence type="inferred from homology"/>
<dbReference type="PANTHER" id="PTHR21719:SF1">
    <property type="entry name" value="FI06402P-RELATED"/>
    <property type="match status" value="1"/>
</dbReference>
<keyword evidence="3" id="KW-0732">Signal</keyword>
<dbReference type="GO" id="GO:0016020">
    <property type="term" value="C:membrane"/>
    <property type="evidence" value="ECO:0007669"/>
    <property type="project" value="InterPro"/>
</dbReference>
<dbReference type="SUPFAM" id="SSF57501">
    <property type="entry name" value="Cystine-knot cytokines"/>
    <property type="match status" value="1"/>
</dbReference>
<feature type="compositionally biased region" description="Low complexity" evidence="2">
    <location>
        <begin position="89"/>
        <end position="101"/>
    </location>
</feature>
<feature type="domain" description="Platelet-derived growth factor (PDGF) family profile" evidence="4">
    <location>
        <begin position="316"/>
        <end position="384"/>
    </location>
</feature>
<feature type="chain" id="PRO_5045076030" evidence="3">
    <location>
        <begin position="23"/>
        <end position="486"/>
    </location>
</feature>
<feature type="region of interest" description="Disordered" evidence="2">
    <location>
        <begin position="89"/>
        <end position="129"/>
    </location>
</feature>
<comment type="similarity">
    <text evidence="1">Belongs to the PDGF/VEGF growth factor family.</text>
</comment>
<dbReference type="RefSeq" id="XP_016945259.3">
    <property type="nucleotide sequence ID" value="XM_017089770.4"/>
</dbReference>
<accession>A0AB39ZXG3</accession>
<dbReference type="InterPro" id="IPR029034">
    <property type="entry name" value="Cystine-knot_cytokine"/>
</dbReference>
<dbReference type="InterPro" id="IPR000072">
    <property type="entry name" value="PDGF/VEGF_dom"/>
</dbReference>
<dbReference type="Proteomes" id="UP001652628">
    <property type="component" value="Chromosome 2L"/>
</dbReference>
<dbReference type="Pfam" id="PF00341">
    <property type="entry name" value="PDGF"/>
    <property type="match status" value="1"/>
</dbReference>
<dbReference type="SMART" id="SM00141">
    <property type="entry name" value="PDGF"/>
    <property type="match status" value="1"/>
</dbReference>
<organism evidence="5 6">
    <name type="scientific">Drosophila suzukii</name>
    <name type="common">Spotted-wing drosophila fruit fly</name>
    <dbReference type="NCBI Taxonomy" id="28584"/>
    <lineage>
        <taxon>Eukaryota</taxon>
        <taxon>Metazoa</taxon>
        <taxon>Ecdysozoa</taxon>
        <taxon>Arthropoda</taxon>
        <taxon>Hexapoda</taxon>
        <taxon>Insecta</taxon>
        <taxon>Pterygota</taxon>
        <taxon>Neoptera</taxon>
        <taxon>Endopterygota</taxon>
        <taxon>Diptera</taxon>
        <taxon>Brachycera</taxon>
        <taxon>Muscomorpha</taxon>
        <taxon>Ephydroidea</taxon>
        <taxon>Drosophilidae</taxon>
        <taxon>Drosophila</taxon>
        <taxon>Sophophora</taxon>
    </lineage>
</organism>
<dbReference type="PROSITE" id="PS50278">
    <property type="entry name" value="PDGF_2"/>
    <property type="match status" value="1"/>
</dbReference>
<evidence type="ECO:0000256" key="1">
    <source>
        <dbReference type="RuleBase" id="RU003818"/>
    </source>
</evidence>
<dbReference type="GO" id="GO:0035099">
    <property type="term" value="P:hemocyte migration"/>
    <property type="evidence" value="ECO:0007669"/>
    <property type="project" value="TreeGrafter"/>
</dbReference>
<evidence type="ECO:0000313" key="6">
    <source>
        <dbReference type="RefSeq" id="XP_016945259.3"/>
    </source>
</evidence>
<reference evidence="5" key="1">
    <citation type="submission" date="2025-05" db="UniProtKB">
        <authorList>
            <consortium name="RefSeq"/>
        </authorList>
    </citation>
    <scope>NUCLEOTIDE SEQUENCE [LARGE SCALE GENOMIC DNA]</scope>
</reference>
<name>A0AB39ZXG3_DROSZ</name>
<dbReference type="CDD" id="cd00135">
    <property type="entry name" value="PDGF"/>
    <property type="match status" value="1"/>
</dbReference>
<evidence type="ECO:0000313" key="5">
    <source>
        <dbReference type="Proteomes" id="UP001652628"/>
    </source>
</evidence>
<dbReference type="GeneID" id="108021185"/>
<dbReference type="GO" id="GO:0008083">
    <property type="term" value="F:growth factor activity"/>
    <property type="evidence" value="ECO:0007669"/>
    <property type="project" value="UniProtKB-KW"/>
</dbReference>
<dbReference type="PANTHER" id="PTHR21719">
    <property type="entry name" value="FI06402P-RELATED"/>
    <property type="match status" value="1"/>
</dbReference>
<sequence length="486" mass="56477">MQLKTLQLALIFLNFLRLEAQANVQNNGWQKVLSDDFRRERDKSSARTRKNPQEELRLRHEQHHLRQQQHQMAWEQQLQLQLQQHLQQQQQEQEQQQQQPQARPVRHHQHKSQPRELAKKPIRQAQSFADDKAKILDSMRRLFYNEYDNEDLELHTIQTDEDGVTGMGMGMGRGTFSPRQWQQIEIAHRRQKEQHQLQLLAERQQQRQLLTTTTTTTKPNDAKSEDNDVSAAKTLEDNDGHDVENIYARNYIAGGVAQKKEVQLGTPEAAMKARRLHAQKLKSERALAHAHMNQVLKEATCRIPQKRCQLVQQDPSKIYTPHCTILHRCSEDSGCCPSRSQICAAKSTHNVELHFFVKSTKHRSVIEKRTFVNHTECHCIERSTYNEDTAMANYGQSVVRATILSCTCPKSFEKILQDDGQCRCDCSSGNYDCDWLKRGNEHFAMNDRKCIQQGRCKPPTCEFGPYMDKHGRCPKQHEQPAYNAMS</sequence>
<dbReference type="AlphaFoldDB" id="A0AB39ZXG3"/>
<evidence type="ECO:0000256" key="2">
    <source>
        <dbReference type="SAM" id="MobiDB-lite"/>
    </source>
</evidence>
<keyword evidence="1" id="KW-0339">Growth factor</keyword>
<evidence type="ECO:0000259" key="4">
    <source>
        <dbReference type="PROSITE" id="PS50278"/>
    </source>
</evidence>
<evidence type="ECO:0000256" key="3">
    <source>
        <dbReference type="SAM" id="SignalP"/>
    </source>
</evidence>